<accession>A0A2P5CE18</accession>
<dbReference type="PANTHER" id="PTHR36714:SF7">
    <property type="entry name" value="TRANSMEMBRANE PROTEIN"/>
    <property type="match status" value="1"/>
</dbReference>
<dbReference type="OrthoDB" id="1095660at2759"/>
<feature type="transmembrane region" description="Helical" evidence="1">
    <location>
        <begin position="152"/>
        <end position="178"/>
    </location>
</feature>
<feature type="transmembrane region" description="Helical" evidence="1">
    <location>
        <begin position="252"/>
        <end position="273"/>
    </location>
</feature>
<feature type="transmembrane region" description="Helical" evidence="1">
    <location>
        <begin position="217"/>
        <end position="240"/>
    </location>
</feature>
<dbReference type="EMBL" id="JXTB01000141">
    <property type="protein sequence ID" value="PON59313.1"/>
    <property type="molecule type" value="Genomic_DNA"/>
</dbReference>
<keyword evidence="1" id="KW-0472">Membrane</keyword>
<reference evidence="3" key="1">
    <citation type="submission" date="2016-06" db="EMBL/GenBank/DDBJ databases">
        <title>Parallel loss of symbiosis genes in relatives of nitrogen-fixing non-legume Parasponia.</title>
        <authorList>
            <person name="Van Velzen R."/>
            <person name="Holmer R."/>
            <person name="Bu F."/>
            <person name="Rutten L."/>
            <person name="Van Zeijl A."/>
            <person name="Liu W."/>
            <person name="Santuari L."/>
            <person name="Cao Q."/>
            <person name="Sharma T."/>
            <person name="Shen D."/>
            <person name="Roswanjaya Y."/>
            <person name="Wardhani T."/>
            <person name="Kalhor M.S."/>
            <person name="Jansen J."/>
            <person name="Van den Hoogen J."/>
            <person name="Gungor B."/>
            <person name="Hartog M."/>
            <person name="Hontelez J."/>
            <person name="Verver J."/>
            <person name="Yang W.-C."/>
            <person name="Schijlen E."/>
            <person name="Repin R."/>
            <person name="Schilthuizen M."/>
            <person name="Schranz E."/>
            <person name="Heidstra R."/>
            <person name="Miyata K."/>
            <person name="Fedorova E."/>
            <person name="Kohlen W."/>
            <person name="Bisseling T."/>
            <person name="Smit S."/>
            <person name="Geurts R."/>
        </authorList>
    </citation>
    <scope>NUCLEOTIDE SEQUENCE [LARGE SCALE GENOMIC DNA]</scope>
    <source>
        <strain evidence="3">cv. WU1-14</strain>
    </source>
</reference>
<keyword evidence="1 2" id="KW-0812">Transmembrane</keyword>
<dbReference type="PANTHER" id="PTHR36714">
    <property type="entry name" value="T23E23.1"/>
    <property type="match status" value="1"/>
</dbReference>
<keyword evidence="1" id="KW-1133">Transmembrane helix</keyword>
<name>A0A2P5CE18_PARAD</name>
<feature type="transmembrane region" description="Helical" evidence="1">
    <location>
        <begin position="106"/>
        <end position="131"/>
    </location>
</feature>
<organism evidence="2 3">
    <name type="scientific">Parasponia andersonii</name>
    <name type="common">Sponia andersonii</name>
    <dbReference type="NCBI Taxonomy" id="3476"/>
    <lineage>
        <taxon>Eukaryota</taxon>
        <taxon>Viridiplantae</taxon>
        <taxon>Streptophyta</taxon>
        <taxon>Embryophyta</taxon>
        <taxon>Tracheophyta</taxon>
        <taxon>Spermatophyta</taxon>
        <taxon>Magnoliopsida</taxon>
        <taxon>eudicotyledons</taxon>
        <taxon>Gunneridae</taxon>
        <taxon>Pentapetalae</taxon>
        <taxon>rosids</taxon>
        <taxon>fabids</taxon>
        <taxon>Rosales</taxon>
        <taxon>Cannabaceae</taxon>
        <taxon>Parasponia</taxon>
    </lineage>
</organism>
<evidence type="ECO:0000256" key="1">
    <source>
        <dbReference type="SAM" id="Phobius"/>
    </source>
</evidence>
<evidence type="ECO:0000313" key="2">
    <source>
        <dbReference type="EMBL" id="PON59313.1"/>
    </source>
</evidence>
<evidence type="ECO:0000313" key="3">
    <source>
        <dbReference type="Proteomes" id="UP000237105"/>
    </source>
</evidence>
<feature type="transmembrane region" description="Helical" evidence="1">
    <location>
        <begin position="293"/>
        <end position="315"/>
    </location>
</feature>
<dbReference type="Proteomes" id="UP000237105">
    <property type="component" value="Unassembled WGS sequence"/>
</dbReference>
<feature type="transmembrane region" description="Helical" evidence="1">
    <location>
        <begin position="23"/>
        <end position="42"/>
    </location>
</feature>
<dbReference type="AlphaFoldDB" id="A0A2P5CE18"/>
<comment type="caution">
    <text evidence="2">The sequence shown here is derived from an EMBL/GenBank/DDBJ whole genome shotgun (WGS) entry which is preliminary data.</text>
</comment>
<keyword evidence="3" id="KW-1185">Reference proteome</keyword>
<protein>
    <submittedName>
        <fullName evidence="2">Transmembrane protein</fullName>
    </submittedName>
</protein>
<gene>
    <name evidence="2" type="ORF">PanWU01x14_160620</name>
</gene>
<proteinExistence type="predicted"/>
<sequence>MERNKLNVFDILKEALTIYSKNISFAIITFLTSLPLFCFLVYHEAFLQNFLLQASQNFQPKERPSSGFSFYITTPSIFDDLKWSLPLDIVRNLNKGLSNELLQLGFLHLVPLQLLLLCTVLVTVDLASKIYSEEKALTFKDMLHIRVDRGRLRGTFITFLYVVFLSTCTLLGFIWLLITYSAVLRYFPSQTDFLEGFIWNETFGFDVSLHLLFGSNLLLLVIIYLAWSAIWNLGLVISVLEGRYGVKALGSAAFLGLRNAQNGLLLMLVFSVWGLGLRLPCLSFGCYKTRLGIYIQIGLFCFGNALKWVSFVVYFQDCVRQVSGKRIGQEQG</sequence>